<dbReference type="AlphaFoldDB" id="A0A0E4GUI5"/>
<dbReference type="EMBL" id="CTEE01000001">
    <property type="protein sequence ID" value="CQD02866.1"/>
    <property type="molecule type" value="Genomic_DNA"/>
</dbReference>
<dbReference type="Proteomes" id="UP000199251">
    <property type="component" value="Unassembled WGS sequence"/>
</dbReference>
<accession>A0A0E4GUI5</accession>
<name>A0A0E4GUI5_MYCLN</name>
<keyword evidence="1" id="KW-0812">Transmembrane</keyword>
<proteinExistence type="predicted"/>
<evidence type="ECO:0000313" key="2">
    <source>
        <dbReference type="EMBL" id="CQD02866.1"/>
    </source>
</evidence>
<gene>
    <name evidence="2" type="ORF">BN1232_00258</name>
</gene>
<evidence type="ECO:0000313" key="3">
    <source>
        <dbReference type="Proteomes" id="UP000199251"/>
    </source>
</evidence>
<sequence length="275" mass="31152">MTTALEHDFARPWAKRRVRTYAWCAAFTTTIAVGSIIGVGVGLIPMVPATGTIACFLFMTPVFIMFITSWIDTPGEARTKLEKANEFQMLWFCIAGAASELWWEVIWLVGDLMGKMHITQGQRWGWVIWYYGINDVRYLNSDGALWAMELAVVTGAAILLYSWSKLRKAGNDPDKRIRPLWWTFFTMAVMLTVFFIYFIAEARHGFPNFPRHGFWDVSIVLIYENLPWMIAPIVSLPFVAKQLGYLYGRKALEADRASTRAGAVRGTGTPVSTRG</sequence>
<feature type="transmembrane region" description="Helical" evidence="1">
    <location>
        <begin position="220"/>
        <end position="240"/>
    </location>
</feature>
<dbReference type="STRING" id="141349.BN1232_00258"/>
<feature type="transmembrane region" description="Helical" evidence="1">
    <location>
        <begin position="89"/>
        <end position="109"/>
    </location>
</feature>
<feature type="transmembrane region" description="Helical" evidence="1">
    <location>
        <begin position="181"/>
        <end position="200"/>
    </location>
</feature>
<reference evidence="2 3" key="1">
    <citation type="submission" date="2015-03" db="EMBL/GenBank/DDBJ databases">
        <authorList>
            <person name="Urmite Genomes"/>
        </authorList>
    </citation>
    <scope>NUCLEOTIDE SEQUENCE [LARGE SCALE GENOMIC DNA]</scope>
    <source>
        <strain evidence="2 3">CSUR P1491</strain>
    </source>
</reference>
<keyword evidence="1" id="KW-1133">Transmembrane helix</keyword>
<evidence type="ECO:0000256" key="1">
    <source>
        <dbReference type="SAM" id="Phobius"/>
    </source>
</evidence>
<keyword evidence="1" id="KW-0472">Membrane</keyword>
<protein>
    <submittedName>
        <fullName evidence="2">Emopamil binding protein</fullName>
    </submittedName>
</protein>
<feature type="transmembrane region" description="Helical" evidence="1">
    <location>
        <begin position="21"/>
        <end position="44"/>
    </location>
</feature>
<feature type="transmembrane region" description="Helical" evidence="1">
    <location>
        <begin position="50"/>
        <end position="68"/>
    </location>
</feature>
<organism evidence="2 3">
    <name type="scientific">Mycobacterium lentiflavum</name>
    <dbReference type="NCBI Taxonomy" id="141349"/>
    <lineage>
        <taxon>Bacteria</taxon>
        <taxon>Bacillati</taxon>
        <taxon>Actinomycetota</taxon>
        <taxon>Actinomycetes</taxon>
        <taxon>Mycobacteriales</taxon>
        <taxon>Mycobacteriaceae</taxon>
        <taxon>Mycobacterium</taxon>
        <taxon>Mycobacterium simiae complex</taxon>
    </lineage>
</organism>
<feature type="transmembrane region" description="Helical" evidence="1">
    <location>
        <begin position="143"/>
        <end position="161"/>
    </location>
</feature>
<dbReference type="RefSeq" id="WP_244889998.1">
    <property type="nucleotide sequence ID" value="NZ_CTEE01000001.1"/>
</dbReference>